<dbReference type="Proteomes" id="UP000675881">
    <property type="component" value="Chromosome 5"/>
</dbReference>
<reference evidence="1" key="1">
    <citation type="submission" date="2021-02" db="EMBL/GenBank/DDBJ databases">
        <authorList>
            <person name="Bekaert M."/>
        </authorList>
    </citation>
    <scope>NUCLEOTIDE SEQUENCE</scope>
    <source>
        <strain evidence="1">IoA-00</strain>
    </source>
</reference>
<evidence type="ECO:0000313" key="2">
    <source>
        <dbReference type="Proteomes" id="UP000675881"/>
    </source>
</evidence>
<accession>A0A7R8CW63</accession>
<sequence>MFLIEYRQTEGRISKDQWKLKIHYDGGENTNALAQVSVELLSPWKIHPPLNSETRKSDFTYFYSDRHAQLYFIKVCLGQFKVVLIGPIKFFNDLFVRNGLISEEMCLDLQIVLDLFEYDNRVEAENFRGRAFTVKFESNDFPGILMQSRFPLSFHRDGSKGFVLRRVGSNPAGYSGRSLSNNFRDTENSEKWSFYGHKIAFSHPEILSQFEQERMALPRKEISILGLKLDTCTDEFMFDLAEKFERFNPDCASLSRKRHPYSRDILGLKNSFLYKNIHQQHQESNMQKHVSEKKPQDYNVYKVRRTTSISSPALSRTASKAYTLYAPYAHSYADIQRKKARDGSYMQLPIENVYDLFDDSLLGIRHVECGWTAVLCTWGSS</sequence>
<keyword evidence="2" id="KW-1185">Reference proteome</keyword>
<gene>
    <name evidence="1" type="ORF">LSAA_10125</name>
</gene>
<dbReference type="AlphaFoldDB" id="A0A7R8CW63"/>
<organism evidence="1 2">
    <name type="scientific">Lepeophtheirus salmonis</name>
    <name type="common">Salmon louse</name>
    <name type="synonym">Caligus salmonis</name>
    <dbReference type="NCBI Taxonomy" id="72036"/>
    <lineage>
        <taxon>Eukaryota</taxon>
        <taxon>Metazoa</taxon>
        <taxon>Ecdysozoa</taxon>
        <taxon>Arthropoda</taxon>
        <taxon>Crustacea</taxon>
        <taxon>Multicrustacea</taxon>
        <taxon>Hexanauplia</taxon>
        <taxon>Copepoda</taxon>
        <taxon>Siphonostomatoida</taxon>
        <taxon>Caligidae</taxon>
        <taxon>Lepeophtheirus</taxon>
    </lineage>
</organism>
<evidence type="ECO:0000313" key="1">
    <source>
        <dbReference type="EMBL" id="CAF2949633.1"/>
    </source>
</evidence>
<dbReference type="EMBL" id="HG994584">
    <property type="protein sequence ID" value="CAF2949633.1"/>
    <property type="molecule type" value="Genomic_DNA"/>
</dbReference>
<name>A0A7R8CW63_LEPSM</name>
<protein>
    <submittedName>
        <fullName evidence="1">(salmon louse) hypothetical protein</fullName>
    </submittedName>
</protein>
<proteinExistence type="predicted"/>